<dbReference type="PROSITE" id="PS50943">
    <property type="entry name" value="HTH_CROC1"/>
    <property type="match status" value="1"/>
</dbReference>
<dbReference type="PANTHER" id="PTHR35010:SF2">
    <property type="entry name" value="BLL4672 PROTEIN"/>
    <property type="match status" value="1"/>
</dbReference>
<dbReference type="InterPro" id="IPR041413">
    <property type="entry name" value="MLTR_LBD"/>
</dbReference>
<keyword evidence="3" id="KW-1185">Reference proteome</keyword>
<dbReference type="AlphaFoldDB" id="A0A221W5A6"/>
<dbReference type="InterPro" id="IPR010982">
    <property type="entry name" value="Lambda_DNA-bd_dom_sf"/>
</dbReference>
<dbReference type="KEGG" id="ahg:AHOG_17375"/>
<organism evidence="2 3">
    <name type="scientific">Actinoalloteichus hoggarensis</name>
    <dbReference type="NCBI Taxonomy" id="1470176"/>
    <lineage>
        <taxon>Bacteria</taxon>
        <taxon>Bacillati</taxon>
        <taxon>Actinomycetota</taxon>
        <taxon>Actinomycetes</taxon>
        <taxon>Pseudonocardiales</taxon>
        <taxon>Pseudonocardiaceae</taxon>
        <taxon>Actinoalloteichus</taxon>
    </lineage>
</organism>
<evidence type="ECO:0000313" key="2">
    <source>
        <dbReference type="EMBL" id="ASO21100.1"/>
    </source>
</evidence>
<dbReference type="Proteomes" id="UP000204221">
    <property type="component" value="Chromosome"/>
</dbReference>
<dbReference type="CDD" id="cd00093">
    <property type="entry name" value="HTH_XRE"/>
    <property type="match status" value="1"/>
</dbReference>
<sequence>MVRDTRSDLGGYLRHRRAEMTPPSRPGVAPTSHRRVPGLRRQELADLAGLSVDYYIRLEQGRATRPSRDVLAALARAFGLSKAERDHLFRLAGESAPLPTAPDHRIRPGILRLLHSLEGVMPATVHDGRLDVLALNADAAGLLGPLRGEGPYGRNIVYQCFTASGLRDLLDDDGVEQFTRVAVSELRTALGRYPEDEYLRSLFDELVAVSAAFRARWEQGEIGAWRSAFKRLRHPSLGWVSVDTEMLHDPEPDHWIMLYAPRVPS</sequence>
<dbReference type="SUPFAM" id="SSF47413">
    <property type="entry name" value="lambda repressor-like DNA-binding domains"/>
    <property type="match status" value="1"/>
</dbReference>
<dbReference type="Gene3D" id="3.30.450.180">
    <property type="match status" value="1"/>
</dbReference>
<protein>
    <submittedName>
        <fullName evidence="2">Helix-turn-helix protein</fullName>
    </submittedName>
</protein>
<evidence type="ECO:0000313" key="3">
    <source>
        <dbReference type="Proteomes" id="UP000204221"/>
    </source>
</evidence>
<dbReference type="EMBL" id="CP022521">
    <property type="protein sequence ID" value="ASO21100.1"/>
    <property type="molecule type" value="Genomic_DNA"/>
</dbReference>
<evidence type="ECO:0000256" key="1">
    <source>
        <dbReference type="SAM" id="MobiDB-lite"/>
    </source>
</evidence>
<reference evidence="2 3" key="1">
    <citation type="submission" date="2017-07" db="EMBL/GenBank/DDBJ databases">
        <title>Complete genome sequence of Actinoalloteichus hoggarensis DSM 45943, type strain of Actinoalloteichus hoggarensis.</title>
        <authorList>
            <person name="Ruckert C."/>
            <person name="Nouioui I."/>
            <person name="Willmese J."/>
            <person name="van Wezel G."/>
            <person name="Klenk H.-P."/>
            <person name="Kalinowski J."/>
            <person name="Zotchev S.B."/>
        </authorList>
    </citation>
    <scope>NUCLEOTIDE SEQUENCE [LARGE SCALE GENOMIC DNA]</scope>
    <source>
        <strain evidence="2 3">DSM 45943</strain>
    </source>
</reference>
<proteinExistence type="predicted"/>
<dbReference type="PANTHER" id="PTHR35010">
    <property type="entry name" value="BLL4672 PROTEIN-RELATED"/>
    <property type="match status" value="1"/>
</dbReference>
<feature type="region of interest" description="Disordered" evidence="1">
    <location>
        <begin position="1"/>
        <end position="38"/>
    </location>
</feature>
<accession>A0A221W5A6</accession>
<dbReference type="RefSeq" id="WP_093942325.1">
    <property type="nucleotide sequence ID" value="NZ_CP022521.1"/>
</dbReference>
<dbReference type="SMART" id="SM00530">
    <property type="entry name" value="HTH_XRE"/>
    <property type="match status" value="1"/>
</dbReference>
<name>A0A221W5A6_9PSEU</name>
<gene>
    <name evidence="2" type="ORF">AHOG_17375</name>
</gene>
<dbReference type="Pfam" id="PF13560">
    <property type="entry name" value="HTH_31"/>
    <property type="match status" value="1"/>
</dbReference>
<dbReference type="OrthoDB" id="3608749at2"/>
<dbReference type="GO" id="GO:0003677">
    <property type="term" value="F:DNA binding"/>
    <property type="evidence" value="ECO:0007669"/>
    <property type="project" value="InterPro"/>
</dbReference>
<dbReference type="Gene3D" id="1.10.260.40">
    <property type="entry name" value="lambda repressor-like DNA-binding domains"/>
    <property type="match status" value="1"/>
</dbReference>
<dbReference type="InterPro" id="IPR001387">
    <property type="entry name" value="Cro/C1-type_HTH"/>
</dbReference>
<dbReference type="Pfam" id="PF17765">
    <property type="entry name" value="MLTR_LBD"/>
    <property type="match status" value="1"/>
</dbReference>